<dbReference type="InterPro" id="IPR036046">
    <property type="entry name" value="Acylphosphatase-like_dom_sf"/>
</dbReference>
<dbReference type="Gene3D" id="3.30.70.100">
    <property type="match status" value="1"/>
</dbReference>
<evidence type="ECO:0000259" key="1">
    <source>
        <dbReference type="PROSITE" id="PS50925"/>
    </source>
</evidence>
<proteinExistence type="predicted"/>
<dbReference type="SMART" id="SM01034">
    <property type="entry name" value="BLUF"/>
    <property type="match status" value="1"/>
</dbReference>
<organism evidence="2">
    <name type="scientific">Sphingomonas psychrotolerans</name>
    <dbReference type="NCBI Taxonomy" id="1327635"/>
    <lineage>
        <taxon>Bacteria</taxon>
        <taxon>Pseudomonadati</taxon>
        <taxon>Pseudomonadota</taxon>
        <taxon>Alphaproteobacteria</taxon>
        <taxon>Sphingomonadales</taxon>
        <taxon>Sphingomonadaceae</taxon>
        <taxon>Sphingomonas</taxon>
    </lineage>
</organism>
<gene>
    <name evidence="2" type="ORF">MZO42_06475</name>
</gene>
<name>A0ABU3N1A9_9SPHN</name>
<dbReference type="EMBL" id="JALMLT010000001">
    <property type="protein sequence ID" value="MDT8758335.1"/>
    <property type="molecule type" value="Genomic_DNA"/>
</dbReference>
<accession>A0ABU3N1A9</accession>
<dbReference type="InterPro" id="IPR007024">
    <property type="entry name" value="BLUF_domain"/>
</dbReference>
<feature type="domain" description="BLUF" evidence="1">
    <location>
        <begin position="1"/>
        <end position="92"/>
    </location>
</feature>
<comment type="caution">
    <text evidence="2">The sequence shown here is derived from an EMBL/GenBank/DDBJ whole genome shotgun (WGS) entry which is preliminary data.</text>
</comment>
<protein>
    <submittedName>
        <fullName evidence="2">BLUF domain-containing protein</fullName>
    </submittedName>
</protein>
<dbReference type="PROSITE" id="PS50925">
    <property type="entry name" value="BLUF"/>
    <property type="match status" value="1"/>
</dbReference>
<dbReference type="Pfam" id="PF04940">
    <property type="entry name" value="BLUF"/>
    <property type="match status" value="1"/>
</dbReference>
<dbReference type="SUPFAM" id="SSF54975">
    <property type="entry name" value="Acylphosphatase/BLUF domain-like"/>
    <property type="match status" value="1"/>
</dbReference>
<evidence type="ECO:0000313" key="2">
    <source>
        <dbReference type="EMBL" id="MDT8758335.1"/>
    </source>
</evidence>
<sequence length="132" mass="14513">MLQLVYVSSASPNAANVDPATILAASRTNNSRDAITGLLYSDGTRFLQALEGPADKVEAAFERIRRDARHRAIVILSRREIDAREFGEWAMAHRTAGADADQFIDRVSRLAENAAPNVRATFEGFARVRRAA</sequence>
<reference evidence="2" key="1">
    <citation type="submission" date="2022-04" db="EMBL/GenBank/DDBJ databases">
        <title>Tomato heritable bacteria conferring resistance against bacterial wilt.</title>
        <authorList>
            <person name="Yin J."/>
        </authorList>
    </citation>
    <scope>NUCLEOTIDE SEQUENCE</scope>
    <source>
        <strain evidence="2">Cra20</strain>
    </source>
</reference>